<accession>A0A0A9CVC1</accession>
<name>A0A0A9CVC1_ARUDO</name>
<protein>
    <submittedName>
        <fullName evidence="1">Uncharacterized protein</fullName>
    </submittedName>
</protein>
<proteinExistence type="predicted"/>
<dbReference type="AlphaFoldDB" id="A0A0A9CVC1"/>
<reference evidence="1" key="2">
    <citation type="journal article" date="2015" name="Data Brief">
        <title>Shoot transcriptome of the giant reed, Arundo donax.</title>
        <authorList>
            <person name="Barrero R.A."/>
            <person name="Guerrero F.D."/>
            <person name="Moolhuijzen P."/>
            <person name="Goolsby J.A."/>
            <person name="Tidwell J."/>
            <person name="Bellgard S.E."/>
            <person name="Bellgard M.I."/>
        </authorList>
    </citation>
    <scope>NUCLEOTIDE SEQUENCE</scope>
    <source>
        <tissue evidence="1">Shoot tissue taken approximately 20 cm above the soil surface</tissue>
    </source>
</reference>
<reference evidence="1" key="1">
    <citation type="submission" date="2014-09" db="EMBL/GenBank/DDBJ databases">
        <authorList>
            <person name="Magalhaes I.L.F."/>
            <person name="Oliveira U."/>
            <person name="Santos F.R."/>
            <person name="Vidigal T.H.D.A."/>
            <person name="Brescovit A.D."/>
            <person name="Santos A.J."/>
        </authorList>
    </citation>
    <scope>NUCLEOTIDE SEQUENCE</scope>
    <source>
        <tissue evidence="1">Shoot tissue taken approximately 20 cm above the soil surface</tissue>
    </source>
</reference>
<sequence>MLNDNNTTRINKFHKALCHPSSMLECQVNLLALVLCKVDISEYAMYRGKYKFTEDSMAADPSHKTCL</sequence>
<evidence type="ECO:0000313" key="1">
    <source>
        <dbReference type="EMBL" id="JAD78383.1"/>
    </source>
</evidence>
<dbReference type="EMBL" id="GBRH01219512">
    <property type="protein sequence ID" value="JAD78383.1"/>
    <property type="molecule type" value="Transcribed_RNA"/>
</dbReference>
<organism evidence="1">
    <name type="scientific">Arundo donax</name>
    <name type="common">Giant reed</name>
    <name type="synonym">Donax arundinaceus</name>
    <dbReference type="NCBI Taxonomy" id="35708"/>
    <lineage>
        <taxon>Eukaryota</taxon>
        <taxon>Viridiplantae</taxon>
        <taxon>Streptophyta</taxon>
        <taxon>Embryophyta</taxon>
        <taxon>Tracheophyta</taxon>
        <taxon>Spermatophyta</taxon>
        <taxon>Magnoliopsida</taxon>
        <taxon>Liliopsida</taxon>
        <taxon>Poales</taxon>
        <taxon>Poaceae</taxon>
        <taxon>PACMAD clade</taxon>
        <taxon>Arundinoideae</taxon>
        <taxon>Arundineae</taxon>
        <taxon>Arundo</taxon>
    </lineage>
</organism>